<dbReference type="AlphaFoldDB" id="A0A371IPM0"/>
<evidence type="ECO:0000313" key="1">
    <source>
        <dbReference type="EMBL" id="RDY22430.1"/>
    </source>
</evidence>
<dbReference type="OrthoDB" id="9853457at2"/>
<name>A0A371IPM0_9FIRM</name>
<comment type="caution">
    <text evidence="1">The sequence shown here is derived from an EMBL/GenBank/DDBJ whole genome shotgun (WGS) entry which is preliminary data.</text>
</comment>
<keyword evidence="2" id="KW-1185">Reference proteome</keyword>
<reference evidence="1 2" key="1">
    <citation type="journal article" date="2017" name="Genome Announc.">
        <title>Draft Genome Sequence of Romboutsia maritimum sp. nov. Strain CCRI-22766(T), Isolated from Coastal Estuarine Mud.</title>
        <authorList>
            <person name="Maheux A.F."/>
            <person name="Boudreau D.K."/>
            <person name="Berube E."/>
            <person name="Boissinot M."/>
            <person name="Raymond F."/>
            <person name="Brodeur S."/>
            <person name="Corbeil J."/>
            <person name="Brightwell G."/>
            <person name="Broda D."/>
            <person name="Omar R.F."/>
            <person name="Bergeron M.G."/>
        </authorList>
    </citation>
    <scope>NUCLEOTIDE SEQUENCE [LARGE SCALE GENOMIC DNA]</scope>
    <source>
        <strain evidence="1 2">CCRI-22766</strain>
    </source>
</reference>
<dbReference type="Proteomes" id="UP000243494">
    <property type="component" value="Unassembled WGS sequence"/>
</dbReference>
<dbReference type="EMBL" id="NOJZ02000061">
    <property type="protein sequence ID" value="RDY22430.1"/>
    <property type="molecule type" value="Genomic_DNA"/>
</dbReference>
<accession>A0A371IPM0</accession>
<proteinExistence type="predicted"/>
<sequence length="123" mass="14651">MSKKELKQQIKDLCEVLNFYVEYVGNSEKHIQSIIQMAKLSSIMKRDLESRESNREIKKRKLTNEYIREFDSFDIQEALNISKKEANKKLKNFDFTVKEKNIIMDKFKGNAKTFLFEYAKKAI</sequence>
<protein>
    <submittedName>
        <fullName evidence="1">Uncharacterized protein</fullName>
    </submittedName>
</protein>
<organism evidence="1 2">
    <name type="scientific">Romboutsia maritimum</name>
    <dbReference type="NCBI Taxonomy" id="2020948"/>
    <lineage>
        <taxon>Bacteria</taxon>
        <taxon>Bacillati</taxon>
        <taxon>Bacillota</taxon>
        <taxon>Clostridia</taxon>
        <taxon>Peptostreptococcales</taxon>
        <taxon>Peptostreptococcaceae</taxon>
        <taxon>Romboutsia</taxon>
    </lineage>
</organism>
<evidence type="ECO:0000313" key="2">
    <source>
        <dbReference type="Proteomes" id="UP000243494"/>
    </source>
</evidence>
<gene>
    <name evidence="1" type="ORF">CHF27_013465</name>
</gene>
<dbReference type="RefSeq" id="WP_115976326.1">
    <property type="nucleotide sequence ID" value="NZ_NOJZ02000061.1"/>
</dbReference>